<feature type="transmembrane region" description="Helical" evidence="1">
    <location>
        <begin position="497"/>
        <end position="516"/>
    </location>
</feature>
<dbReference type="InterPro" id="IPR029063">
    <property type="entry name" value="SAM-dependent_MTases_sf"/>
</dbReference>
<dbReference type="PANTHER" id="PTHR11558">
    <property type="entry name" value="SPERMIDINE/SPERMINE SYNTHASE"/>
    <property type="match status" value="1"/>
</dbReference>
<feature type="transmembrane region" description="Helical" evidence="1">
    <location>
        <begin position="386"/>
        <end position="405"/>
    </location>
</feature>
<keyword evidence="1" id="KW-0472">Membrane</keyword>
<evidence type="ECO:0000313" key="3">
    <source>
        <dbReference type="Proteomes" id="UP000177349"/>
    </source>
</evidence>
<dbReference type="GO" id="GO:0004766">
    <property type="term" value="F:spermidine synthase activity"/>
    <property type="evidence" value="ECO:0007669"/>
    <property type="project" value="TreeGrafter"/>
</dbReference>
<accession>A0A1G2BU53</accession>
<proteinExistence type="predicted"/>
<dbReference type="AlphaFoldDB" id="A0A1G2BU53"/>
<evidence type="ECO:0008006" key="4">
    <source>
        <dbReference type="Google" id="ProtNLM"/>
    </source>
</evidence>
<keyword evidence="1" id="KW-1133">Transmembrane helix</keyword>
<organism evidence="2 3">
    <name type="scientific">Candidatus Komeilibacteria bacterium RIFCSPLOWO2_01_FULL_53_11</name>
    <dbReference type="NCBI Taxonomy" id="1798552"/>
    <lineage>
        <taxon>Bacteria</taxon>
        <taxon>Candidatus Komeiliibacteriota</taxon>
    </lineage>
</organism>
<feature type="transmembrane region" description="Helical" evidence="1">
    <location>
        <begin position="444"/>
        <end position="466"/>
    </location>
</feature>
<dbReference type="InterPro" id="IPR001045">
    <property type="entry name" value="Spermi_synthase"/>
</dbReference>
<reference evidence="2 3" key="1">
    <citation type="journal article" date="2016" name="Nat. Commun.">
        <title>Thousands of microbial genomes shed light on interconnected biogeochemical processes in an aquifer system.</title>
        <authorList>
            <person name="Anantharaman K."/>
            <person name="Brown C.T."/>
            <person name="Hug L.A."/>
            <person name="Sharon I."/>
            <person name="Castelle C.J."/>
            <person name="Probst A.J."/>
            <person name="Thomas B.C."/>
            <person name="Singh A."/>
            <person name="Wilkins M.J."/>
            <person name="Karaoz U."/>
            <person name="Brodie E.L."/>
            <person name="Williams K.H."/>
            <person name="Hubbard S.S."/>
            <person name="Banfield J.F."/>
        </authorList>
    </citation>
    <scope>NUCLEOTIDE SEQUENCE [LARGE SCALE GENOMIC DNA]</scope>
</reference>
<dbReference type="SUPFAM" id="SSF53335">
    <property type="entry name" value="S-adenosyl-L-methionine-dependent methyltransferases"/>
    <property type="match status" value="1"/>
</dbReference>
<dbReference type="GO" id="GO:0005829">
    <property type="term" value="C:cytosol"/>
    <property type="evidence" value="ECO:0007669"/>
    <property type="project" value="TreeGrafter"/>
</dbReference>
<dbReference type="CDD" id="cd02440">
    <property type="entry name" value="AdoMet_MTases"/>
    <property type="match status" value="1"/>
</dbReference>
<dbReference type="EMBL" id="MHKN01000033">
    <property type="protein sequence ID" value="OGY91777.1"/>
    <property type="molecule type" value="Genomic_DNA"/>
</dbReference>
<feature type="transmembrane region" description="Helical" evidence="1">
    <location>
        <begin position="472"/>
        <end position="490"/>
    </location>
</feature>
<dbReference type="Pfam" id="PF01564">
    <property type="entry name" value="Spermine_synth"/>
    <property type="match status" value="1"/>
</dbReference>
<feature type="transmembrane region" description="Helical" evidence="1">
    <location>
        <begin position="353"/>
        <end position="374"/>
    </location>
</feature>
<evidence type="ECO:0000256" key="1">
    <source>
        <dbReference type="SAM" id="Phobius"/>
    </source>
</evidence>
<feature type="transmembrane region" description="Helical" evidence="1">
    <location>
        <begin position="411"/>
        <end position="432"/>
    </location>
</feature>
<feature type="transmembrane region" description="Helical" evidence="1">
    <location>
        <begin position="58"/>
        <end position="77"/>
    </location>
</feature>
<keyword evidence="1" id="KW-0812">Transmembrane</keyword>
<dbReference type="Proteomes" id="UP000177349">
    <property type="component" value="Unassembled WGS sequence"/>
</dbReference>
<evidence type="ECO:0000313" key="2">
    <source>
        <dbReference type="EMBL" id="OGY91777.1"/>
    </source>
</evidence>
<comment type="caution">
    <text evidence="2">The sequence shown here is derived from an EMBL/GenBank/DDBJ whole genome shotgun (WGS) entry which is preliminary data.</text>
</comment>
<dbReference type="GO" id="GO:0008295">
    <property type="term" value="P:spermidine biosynthetic process"/>
    <property type="evidence" value="ECO:0007669"/>
    <property type="project" value="TreeGrafter"/>
</dbReference>
<dbReference type="Gene3D" id="3.40.50.150">
    <property type="entry name" value="Vaccinia Virus protein VP39"/>
    <property type="match status" value="1"/>
</dbReference>
<name>A0A1G2BU53_9BACT</name>
<dbReference type="PANTHER" id="PTHR11558:SF11">
    <property type="entry name" value="SPERMIDINE SYNTHASE"/>
    <property type="match status" value="1"/>
</dbReference>
<sequence length="559" mass="62398">MLMGRIQALRAYNWNLVGSIAGILLFSALSFLWTPPIIWIAVTAVGLALFLRQNISHLVTLAISLAAIICVLSLPVGPGNEYYSPYQVLQLYYWAEKPYEGVPILRANNAYYQKMLDLRAEALEKNPDRAPWTAYYFFPYKFATNPQNVLIVGSGTGNDVAAALHNGARSIDAVEIDPLILKIGKEFHPEHVYQSQNVRAIVDDARSYIKYTKKKYDLIVYGLLDSHTLLSGNASGIRLDSYVYTTEAFREARSRLNESGVISLTFAVLAPELAQKLYNMLTSAFNGVPPRAFKSLYDGGVTFIARNHVDTAAETTTKEFQEITNDFALHSLKVDESTDDWPFFYMPIRSYPFSYALLLAMLFIAAFAFIRFNLGKKNSEYSFPAFFLGVGFMLIETKGITELALYFGSTWFVTCIIIISLLLMAFLANLYVMKKGVPRPTATYILLFLSIIIGYSATFINFSMFGHEVGKLIMPIILTLPILFSGIAFSSELARKGTVGVVLSSNLLGAMLGGILEYNSMFLGFRALYIIAVAMYVLAWLVTMRSDKKTVHIQQTASL</sequence>
<gene>
    <name evidence="2" type="ORF">A3B31_01425</name>
</gene>
<feature type="transmembrane region" description="Helical" evidence="1">
    <location>
        <begin position="522"/>
        <end position="542"/>
    </location>
</feature>
<protein>
    <recommendedName>
        <fullName evidence="4">PABS domain-containing protein</fullName>
    </recommendedName>
</protein>